<name>A0AAW2VMS7_SESRA</name>
<organism evidence="1">
    <name type="scientific">Sesamum radiatum</name>
    <name type="common">Black benniseed</name>
    <dbReference type="NCBI Taxonomy" id="300843"/>
    <lineage>
        <taxon>Eukaryota</taxon>
        <taxon>Viridiplantae</taxon>
        <taxon>Streptophyta</taxon>
        <taxon>Embryophyta</taxon>
        <taxon>Tracheophyta</taxon>
        <taxon>Spermatophyta</taxon>
        <taxon>Magnoliopsida</taxon>
        <taxon>eudicotyledons</taxon>
        <taxon>Gunneridae</taxon>
        <taxon>Pentapetalae</taxon>
        <taxon>asterids</taxon>
        <taxon>lamiids</taxon>
        <taxon>Lamiales</taxon>
        <taxon>Pedaliaceae</taxon>
        <taxon>Sesamum</taxon>
    </lineage>
</organism>
<proteinExistence type="predicted"/>
<reference evidence="1" key="1">
    <citation type="submission" date="2020-06" db="EMBL/GenBank/DDBJ databases">
        <authorList>
            <person name="Li T."/>
            <person name="Hu X."/>
            <person name="Zhang T."/>
            <person name="Song X."/>
            <person name="Zhang H."/>
            <person name="Dai N."/>
            <person name="Sheng W."/>
            <person name="Hou X."/>
            <person name="Wei L."/>
        </authorList>
    </citation>
    <scope>NUCLEOTIDE SEQUENCE</scope>
    <source>
        <strain evidence="1">G02</strain>
        <tissue evidence="1">Leaf</tissue>
    </source>
</reference>
<reference evidence="1" key="2">
    <citation type="journal article" date="2024" name="Plant">
        <title>Genomic evolution and insights into agronomic trait innovations of Sesamum species.</title>
        <authorList>
            <person name="Miao H."/>
            <person name="Wang L."/>
            <person name="Qu L."/>
            <person name="Liu H."/>
            <person name="Sun Y."/>
            <person name="Le M."/>
            <person name="Wang Q."/>
            <person name="Wei S."/>
            <person name="Zheng Y."/>
            <person name="Lin W."/>
            <person name="Duan Y."/>
            <person name="Cao H."/>
            <person name="Xiong S."/>
            <person name="Wang X."/>
            <person name="Wei L."/>
            <person name="Li C."/>
            <person name="Ma Q."/>
            <person name="Ju M."/>
            <person name="Zhao R."/>
            <person name="Li G."/>
            <person name="Mu C."/>
            <person name="Tian Q."/>
            <person name="Mei H."/>
            <person name="Zhang T."/>
            <person name="Gao T."/>
            <person name="Zhang H."/>
        </authorList>
    </citation>
    <scope>NUCLEOTIDE SEQUENCE</scope>
    <source>
        <strain evidence="1">G02</strain>
    </source>
</reference>
<evidence type="ECO:0000313" key="1">
    <source>
        <dbReference type="EMBL" id="KAL0430573.1"/>
    </source>
</evidence>
<sequence>MYCAFSRELWLAIQTRYGRSNRPMVYQFQRDISAVSRNDLTLTAYLTKVTKLWNELAIWDLHLNALVAAAIAV</sequence>
<gene>
    <name evidence="1" type="ORF">Sradi_0683300</name>
</gene>
<dbReference type="EMBL" id="JACGWJ010000003">
    <property type="protein sequence ID" value="KAL0430573.1"/>
    <property type="molecule type" value="Genomic_DNA"/>
</dbReference>
<accession>A0AAW2VMS7</accession>
<protein>
    <submittedName>
        <fullName evidence="1">Uncharacterized protein</fullName>
    </submittedName>
</protein>
<comment type="caution">
    <text evidence="1">The sequence shown here is derived from an EMBL/GenBank/DDBJ whole genome shotgun (WGS) entry which is preliminary data.</text>
</comment>
<dbReference type="AlphaFoldDB" id="A0AAW2VMS7"/>